<dbReference type="AlphaFoldDB" id="A0A0L6VNF7"/>
<organism evidence="1 2">
    <name type="scientific">Puccinia sorghi</name>
    <dbReference type="NCBI Taxonomy" id="27349"/>
    <lineage>
        <taxon>Eukaryota</taxon>
        <taxon>Fungi</taxon>
        <taxon>Dikarya</taxon>
        <taxon>Basidiomycota</taxon>
        <taxon>Pucciniomycotina</taxon>
        <taxon>Pucciniomycetes</taxon>
        <taxon>Pucciniales</taxon>
        <taxon>Pucciniaceae</taxon>
        <taxon>Puccinia</taxon>
    </lineage>
</organism>
<accession>A0A0L6VNF7</accession>
<evidence type="ECO:0000313" key="2">
    <source>
        <dbReference type="Proteomes" id="UP000037035"/>
    </source>
</evidence>
<dbReference type="Proteomes" id="UP000037035">
    <property type="component" value="Unassembled WGS sequence"/>
</dbReference>
<name>A0A0L6VNF7_9BASI</name>
<keyword evidence="2" id="KW-1185">Reference proteome</keyword>
<dbReference type="VEuPathDB" id="FungiDB:VP01_1374g4"/>
<dbReference type="EMBL" id="LAVV01004165">
    <property type="protein sequence ID" value="KNZ61650.1"/>
    <property type="molecule type" value="Genomic_DNA"/>
</dbReference>
<sequence>MPPRPHLDHFGACCGGHQHWQGDTKGGATKSTLASKILTKMELQSLYTKASKFLRGVVVLNV</sequence>
<protein>
    <submittedName>
        <fullName evidence="1">Uncharacterized protein</fullName>
    </submittedName>
</protein>
<evidence type="ECO:0000313" key="1">
    <source>
        <dbReference type="EMBL" id="KNZ61650.1"/>
    </source>
</evidence>
<reference evidence="1 2" key="1">
    <citation type="submission" date="2015-08" db="EMBL/GenBank/DDBJ databases">
        <title>Next Generation Sequencing and Analysis of the Genome of Puccinia sorghi L Schw, the Causal Agent of Maize Common Rust.</title>
        <authorList>
            <person name="Rochi L."/>
            <person name="Burguener G."/>
            <person name="Darino M."/>
            <person name="Turjanski A."/>
            <person name="Kreff E."/>
            <person name="Dieguez M.J."/>
            <person name="Sacco F."/>
        </authorList>
    </citation>
    <scope>NUCLEOTIDE SEQUENCE [LARGE SCALE GENOMIC DNA]</scope>
    <source>
        <strain evidence="1 2">RO10H11247</strain>
    </source>
</reference>
<proteinExistence type="predicted"/>
<comment type="caution">
    <text evidence="1">The sequence shown here is derived from an EMBL/GenBank/DDBJ whole genome shotgun (WGS) entry which is preliminary data.</text>
</comment>
<gene>
    <name evidence="1" type="ORF">VP01_1374g4</name>
</gene>